<dbReference type="SUPFAM" id="SSF52777">
    <property type="entry name" value="CoA-dependent acyltransferases"/>
    <property type="match status" value="1"/>
</dbReference>
<proteinExistence type="inferred from homology"/>
<name>E2SAS0_9ACTN</name>
<keyword evidence="8" id="KW-0670">Pyruvate</keyword>
<comment type="cofactor">
    <cofactor evidence="1 4">
        <name>(R)-lipoate</name>
        <dbReference type="ChEBI" id="CHEBI:83088"/>
    </cofactor>
</comment>
<keyword evidence="4" id="KW-0808">Transferase</keyword>
<evidence type="ECO:0000256" key="1">
    <source>
        <dbReference type="ARBA" id="ARBA00001938"/>
    </source>
</evidence>
<dbReference type="GO" id="GO:0045254">
    <property type="term" value="C:pyruvate dehydrogenase complex"/>
    <property type="evidence" value="ECO:0007669"/>
    <property type="project" value="InterPro"/>
</dbReference>
<keyword evidence="3 4" id="KW-0450">Lipoyl</keyword>
<dbReference type="Gene3D" id="3.30.559.10">
    <property type="entry name" value="Chloramphenicol acetyltransferase-like domain"/>
    <property type="match status" value="1"/>
</dbReference>
<protein>
    <recommendedName>
        <fullName evidence="4">Dihydrolipoamide acetyltransferase component of pyruvate dehydrogenase complex</fullName>
        <ecNumber evidence="4">2.3.1.-</ecNumber>
    </recommendedName>
</protein>
<dbReference type="AlphaFoldDB" id="E2SAS0"/>
<dbReference type="InterPro" id="IPR036625">
    <property type="entry name" value="E3-bd_dom_sf"/>
</dbReference>
<dbReference type="SUPFAM" id="SSF47005">
    <property type="entry name" value="Peripheral subunit-binding domain of 2-oxo acid dehydrogenase complex"/>
    <property type="match status" value="1"/>
</dbReference>
<dbReference type="PROSITE" id="PS50968">
    <property type="entry name" value="BIOTINYL_LIPOYL"/>
    <property type="match status" value="1"/>
</dbReference>
<dbReference type="HOGENOM" id="CLU_016733_10_2_11"/>
<comment type="caution">
    <text evidence="8">The sequence shown here is derived from an EMBL/GenBank/DDBJ whole genome shotgun (WGS) entry which is preliminary data.</text>
</comment>
<evidence type="ECO:0000259" key="7">
    <source>
        <dbReference type="PROSITE" id="PS51826"/>
    </source>
</evidence>
<keyword evidence="4" id="KW-0012">Acyltransferase</keyword>
<feature type="region of interest" description="Disordered" evidence="5">
    <location>
        <begin position="99"/>
        <end position="126"/>
    </location>
</feature>
<dbReference type="PANTHER" id="PTHR23151:SF90">
    <property type="entry name" value="DIHYDROLIPOYLLYSINE-RESIDUE ACETYLTRANSFERASE COMPONENT OF PYRUVATE DEHYDROGENASE COMPLEX, MITOCHONDRIAL-RELATED"/>
    <property type="match status" value="1"/>
</dbReference>
<dbReference type="InterPro" id="IPR011053">
    <property type="entry name" value="Single_hybrid_motif"/>
</dbReference>
<evidence type="ECO:0000259" key="6">
    <source>
        <dbReference type="PROSITE" id="PS50968"/>
    </source>
</evidence>
<evidence type="ECO:0000256" key="5">
    <source>
        <dbReference type="SAM" id="MobiDB-lite"/>
    </source>
</evidence>
<dbReference type="CDD" id="cd06849">
    <property type="entry name" value="lipoyl_domain"/>
    <property type="match status" value="1"/>
</dbReference>
<keyword evidence="9" id="KW-1185">Reference proteome</keyword>
<dbReference type="EC" id="2.3.1.-" evidence="4"/>
<dbReference type="RefSeq" id="WP_007078150.1">
    <property type="nucleotide sequence ID" value="NZ_CM001024.1"/>
</dbReference>
<dbReference type="PROSITE" id="PS00189">
    <property type="entry name" value="LIPOYL"/>
    <property type="match status" value="1"/>
</dbReference>
<dbReference type="Gene3D" id="2.40.50.100">
    <property type="match status" value="1"/>
</dbReference>
<dbReference type="GO" id="GO:0016746">
    <property type="term" value="F:acyltransferase activity"/>
    <property type="evidence" value="ECO:0007669"/>
    <property type="project" value="UniProtKB-KW"/>
</dbReference>
<dbReference type="Proteomes" id="UP000003111">
    <property type="component" value="Unassembled WGS sequence"/>
</dbReference>
<feature type="domain" description="Lipoyl-binding" evidence="6">
    <location>
        <begin position="2"/>
        <end position="77"/>
    </location>
</feature>
<dbReference type="Pfam" id="PF00198">
    <property type="entry name" value="2-oxoacid_dh"/>
    <property type="match status" value="1"/>
</dbReference>
<sequence>MPELLLVPEVAAGATEVVVADWLVEPGADFTAGDAIAVIETDKAVLEMEAPQSGTLLRALVGPGATIEVGLPMALVGSSSDVGTDLDATLARLGVGTVSAADASQEPDAPTSDPVEVAQATEEGADSVAVEPVATDRSAGGPGGRVFISPIARKLLREAGLTPDGLVGSGPGGRIRRRDVERLIADRRAATPDAPSEASAPTSTQVASADAWTDVPHTRLRRTIARRLTESKQHIPHFYVKRSVTLDPLLELRRQLIESSGAKFSVNDFVIRAVASAHQQVPDANVIWTEDALRRFDHVDISVAIAAERGLVTPVLRDVGASSLSAISRQVKTYVEQAGAGTLQQRDLEGGSITISNLGMYGVDEFSAIINPPQSAILAVGAGRPAAVVVDDQVVVRTVSEMVLSADHRAIDGALAAQWMSALVHALHHPLTLLV</sequence>
<evidence type="ECO:0000256" key="2">
    <source>
        <dbReference type="ARBA" id="ARBA00007317"/>
    </source>
</evidence>
<evidence type="ECO:0000313" key="9">
    <source>
        <dbReference type="Proteomes" id="UP000003111"/>
    </source>
</evidence>
<dbReference type="InterPro" id="IPR003016">
    <property type="entry name" value="2-oxoA_DH_lipoyl-BS"/>
</dbReference>
<dbReference type="Pfam" id="PF02817">
    <property type="entry name" value="E3_binding"/>
    <property type="match status" value="1"/>
</dbReference>
<evidence type="ECO:0000256" key="3">
    <source>
        <dbReference type="ARBA" id="ARBA00022823"/>
    </source>
</evidence>
<dbReference type="OrthoDB" id="9805770at2"/>
<accession>E2SAS0</accession>
<dbReference type="InterPro" id="IPR045257">
    <property type="entry name" value="E2/Pdx1"/>
</dbReference>
<evidence type="ECO:0000256" key="4">
    <source>
        <dbReference type="RuleBase" id="RU003423"/>
    </source>
</evidence>
<dbReference type="EMBL" id="ACLF03000004">
    <property type="protein sequence ID" value="EFQ83466.1"/>
    <property type="molecule type" value="Genomic_DNA"/>
</dbReference>
<reference evidence="8" key="1">
    <citation type="submission" date="2010-08" db="EMBL/GenBank/DDBJ databases">
        <authorList>
            <person name="Muzny D."/>
            <person name="Qin X."/>
            <person name="Buhay C."/>
            <person name="Dugan-Rocha S."/>
            <person name="Ding Y."/>
            <person name="Chen G."/>
            <person name="Hawes A."/>
            <person name="Holder M."/>
            <person name="Jhangiani S."/>
            <person name="Johnson A."/>
            <person name="Khan Z."/>
            <person name="Li Z."/>
            <person name="Liu W."/>
            <person name="Liu X."/>
            <person name="Perez L."/>
            <person name="Shen H."/>
            <person name="Wang Q."/>
            <person name="Watt J."/>
            <person name="Xi L."/>
            <person name="Xin Y."/>
            <person name="Zhou J."/>
            <person name="Deng J."/>
            <person name="Jiang H."/>
            <person name="Liu Y."/>
            <person name="Qu J."/>
            <person name="Song X.-Z."/>
            <person name="Zhang L."/>
            <person name="Villasana D."/>
            <person name="Johnson A."/>
            <person name="Liu J."/>
            <person name="Liyanage D."/>
            <person name="Lorensuhewa L."/>
            <person name="Robinson T."/>
            <person name="Song A."/>
            <person name="Song B.-B."/>
            <person name="Dinh H."/>
            <person name="Thornton R."/>
            <person name="Coyle M."/>
            <person name="Francisco L."/>
            <person name="Jackson L."/>
            <person name="Javaid M."/>
            <person name="Korchina V."/>
            <person name="Kovar C."/>
            <person name="Mata R."/>
            <person name="Mathew T."/>
            <person name="Ngo R."/>
            <person name="Nguyen L."/>
            <person name="Nguyen N."/>
            <person name="Okwuonu G."/>
            <person name="Ongeri F."/>
            <person name="Pham C."/>
            <person name="Simmons D."/>
            <person name="Wilczek-Boney K."/>
            <person name="Hale W."/>
            <person name="Jakkamsetti A."/>
            <person name="Pham P."/>
            <person name="Ruth R."/>
            <person name="San Lucas F."/>
            <person name="Warren J."/>
            <person name="Zhang J."/>
            <person name="Zhao Z."/>
            <person name="Zhou C."/>
            <person name="Zhu D."/>
            <person name="Lee S."/>
            <person name="Bess C."/>
            <person name="Blankenburg K."/>
            <person name="Forbes L."/>
            <person name="Fu Q."/>
            <person name="Gubbala S."/>
            <person name="Hirani K."/>
            <person name="Jayaseelan J.C."/>
            <person name="Lara F."/>
            <person name="Munidasa M."/>
            <person name="Palculict T."/>
            <person name="Patil S."/>
            <person name="Pu L.-L."/>
            <person name="Saada N."/>
            <person name="Tang L."/>
            <person name="Weissenberger G."/>
            <person name="Zhu Y."/>
            <person name="Hemphill L."/>
            <person name="Shang Y."/>
            <person name="Youmans B."/>
            <person name="Ayvaz T."/>
            <person name="Ross M."/>
            <person name="Santibanez J."/>
            <person name="Aqrawi P."/>
            <person name="Gross S."/>
            <person name="Joshi V."/>
            <person name="Fowler G."/>
            <person name="Nazareth L."/>
            <person name="Reid J."/>
            <person name="Worley K."/>
            <person name="Petrosino J."/>
            <person name="Highlander S."/>
            <person name="Gibbs R."/>
        </authorList>
    </citation>
    <scope>NUCLEOTIDE SEQUENCE [LARGE SCALE GENOMIC DNA]</scope>
    <source>
        <strain evidence="8">DSM 15272</strain>
    </source>
</reference>
<gene>
    <name evidence="8" type="ORF">HMPREF0063_11128</name>
</gene>
<feature type="domain" description="Peripheral subunit-binding (PSBD)" evidence="7">
    <location>
        <begin position="147"/>
        <end position="184"/>
    </location>
</feature>
<dbReference type="eggNOG" id="COG0508">
    <property type="taxonomic scope" value="Bacteria"/>
</dbReference>
<dbReference type="STRING" id="585531.HMPREF0063_11128"/>
<dbReference type="Pfam" id="PF00364">
    <property type="entry name" value="Biotin_lipoyl"/>
    <property type="match status" value="1"/>
</dbReference>
<dbReference type="InterPro" id="IPR000089">
    <property type="entry name" value="Biotin_lipoyl"/>
</dbReference>
<dbReference type="PROSITE" id="PS51826">
    <property type="entry name" value="PSBD"/>
    <property type="match status" value="1"/>
</dbReference>
<feature type="region of interest" description="Disordered" evidence="5">
    <location>
        <begin position="188"/>
        <end position="211"/>
    </location>
</feature>
<dbReference type="InterPro" id="IPR023213">
    <property type="entry name" value="CAT-like_dom_sf"/>
</dbReference>
<dbReference type="GO" id="GO:0006086">
    <property type="term" value="P:pyruvate decarboxylation to acetyl-CoA"/>
    <property type="evidence" value="ECO:0007669"/>
    <property type="project" value="InterPro"/>
</dbReference>
<evidence type="ECO:0000313" key="8">
    <source>
        <dbReference type="EMBL" id="EFQ83466.1"/>
    </source>
</evidence>
<dbReference type="InterPro" id="IPR004167">
    <property type="entry name" value="PSBD"/>
</dbReference>
<organism evidence="8 9">
    <name type="scientific">Aeromicrobium marinum DSM 15272</name>
    <dbReference type="NCBI Taxonomy" id="585531"/>
    <lineage>
        <taxon>Bacteria</taxon>
        <taxon>Bacillati</taxon>
        <taxon>Actinomycetota</taxon>
        <taxon>Actinomycetes</taxon>
        <taxon>Propionibacteriales</taxon>
        <taxon>Nocardioidaceae</taxon>
        <taxon>Aeromicrobium</taxon>
    </lineage>
</organism>
<comment type="similarity">
    <text evidence="2 4">Belongs to the 2-oxoacid dehydrogenase family.</text>
</comment>
<dbReference type="Gene3D" id="4.10.320.10">
    <property type="entry name" value="E3-binding domain"/>
    <property type="match status" value="1"/>
</dbReference>
<dbReference type="SUPFAM" id="SSF51230">
    <property type="entry name" value="Single hybrid motif"/>
    <property type="match status" value="1"/>
</dbReference>
<dbReference type="PANTHER" id="PTHR23151">
    <property type="entry name" value="DIHYDROLIPOAMIDE ACETYL/SUCCINYL-TRANSFERASE-RELATED"/>
    <property type="match status" value="1"/>
</dbReference>
<dbReference type="InterPro" id="IPR001078">
    <property type="entry name" value="2-oxoacid_DH_actylTfrase"/>
</dbReference>